<accession>A0ABP0J6N2</accession>
<feature type="region of interest" description="Disordered" evidence="1">
    <location>
        <begin position="47"/>
        <end position="74"/>
    </location>
</feature>
<dbReference type="EMBL" id="CAXAMN010004558">
    <property type="protein sequence ID" value="CAK9010030.1"/>
    <property type="molecule type" value="Genomic_DNA"/>
</dbReference>
<gene>
    <name evidence="2" type="ORF">CCMP2556_LOCUS9919</name>
</gene>
<evidence type="ECO:0000256" key="1">
    <source>
        <dbReference type="SAM" id="MobiDB-lite"/>
    </source>
</evidence>
<dbReference type="PROSITE" id="PS51257">
    <property type="entry name" value="PROKAR_LIPOPROTEIN"/>
    <property type="match status" value="1"/>
</dbReference>
<proteinExistence type="predicted"/>
<name>A0ABP0J6N2_9DINO</name>
<feature type="compositionally biased region" description="Basic and acidic residues" evidence="1">
    <location>
        <begin position="604"/>
        <end position="614"/>
    </location>
</feature>
<evidence type="ECO:0000313" key="2">
    <source>
        <dbReference type="EMBL" id="CAK9010030.1"/>
    </source>
</evidence>
<comment type="caution">
    <text evidence="2">The sequence shown here is derived from an EMBL/GenBank/DDBJ whole genome shotgun (WGS) entry which is preliminary data.</text>
</comment>
<reference evidence="2 3" key="1">
    <citation type="submission" date="2024-02" db="EMBL/GenBank/DDBJ databases">
        <authorList>
            <person name="Chen Y."/>
            <person name="Shah S."/>
            <person name="Dougan E. K."/>
            <person name="Thang M."/>
            <person name="Chan C."/>
        </authorList>
    </citation>
    <scope>NUCLEOTIDE SEQUENCE [LARGE SCALE GENOMIC DNA]</scope>
</reference>
<organism evidence="2 3">
    <name type="scientific">Durusdinium trenchii</name>
    <dbReference type="NCBI Taxonomy" id="1381693"/>
    <lineage>
        <taxon>Eukaryota</taxon>
        <taxon>Sar</taxon>
        <taxon>Alveolata</taxon>
        <taxon>Dinophyceae</taxon>
        <taxon>Suessiales</taxon>
        <taxon>Symbiodiniaceae</taxon>
        <taxon>Durusdinium</taxon>
    </lineage>
</organism>
<sequence>MSTDRLSSCQTLVGGCNMVEYSDLSAARSRAAEIQAQLEARRERIAALQKQLGTSQQDPPKPVPGAPTFASGDGPYVAGNAVKRLASAVLPEFESNGENQSTVEAPSRSATEEYDSYWRVERRDHEKLEESLARAKRARMAPDEADELSHQNLGTGLSGVAPNEAKGVAPIEPKSVVEDENSVEVPQPQPMVGKPLEVAEPQPMVGKSVEVAEPKLMDGKSSGNEGSNTGGKDQHLDHSATQKGAQGEGLQEQGDASDPDSIPAGYSPSRVSHKSSRSEKFDKFYYRLRRYCTCANKKGEIKASPETLKLWGTSAGQQKLKEVLQKHDSFKIMEMVVSKWARQTESDGRRGKWVTKSYLAETEKYTKPMIDNSWAWATARGLVRKNAVHGEEEARLVLEDWFDGRNERGTEQRGEASGQVEDTGGALFDAFDDEGLAGADAASEAAEEVRKAKAAAAAAASSANKKLVFPALQKNDTPFSILPQWLSVLGKKVDSATTAQEKLVERRIPRAKEMADEIGVILGRMNTYFKELNLKQAEFMSTDPSQNCDALKAAVVDLFTKCTKDDVTLNNYITRAKNIKAPTPSTSGRVPAAKTKSNKPAGVKSKDEPEESSRSKTKKKAKTGK</sequence>
<dbReference type="Proteomes" id="UP001642484">
    <property type="component" value="Unassembled WGS sequence"/>
</dbReference>
<feature type="region of interest" description="Disordered" evidence="1">
    <location>
        <begin position="134"/>
        <end position="274"/>
    </location>
</feature>
<feature type="compositionally biased region" description="Basic residues" evidence="1">
    <location>
        <begin position="615"/>
        <end position="625"/>
    </location>
</feature>
<keyword evidence="3" id="KW-1185">Reference proteome</keyword>
<evidence type="ECO:0000313" key="3">
    <source>
        <dbReference type="Proteomes" id="UP001642484"/>
    </source>
</evidence>
<protein>
    <submittedName>
        <fullName evidence="2">Uncharacterized protein</fullName>
    </submittedName>
</protein>
<feature type="compositionally biased region" description="Polar residues" evidence="1">
    <location>
        <begin position="221"/>
        <end position="231"/>
    </location>
</feature>
<feature type="region of interest" description="Disordered" evidence="1">
    <location>
        <begin position="579"/>
        <end position="625"/>
    </location>
</feature>